<dbReference type="InterPro" id="IPR036977">
    <property type="entry name" value="DNA_primase_Znf_CHC2"/>
</dbReference>
<dbReference type="Pfam" id="PF01807">
    <property type="entry name" value="Zn_ribbon_DnaG"/>
    <property type="match status" value="1"/>
</dbReference>
<evidence type="ECO:0000256" key="1">
    <source>
        <dbReference type="ARBA" id="ARBA00022723"/>
    </source>
</evidence>
<comment type="caution">
    <text evidence="5">The sequence shown here is derived from an EMBL/GenBank/DDBJ whole genome shotgun (WGS) entry which is preliminary data.</text>
</comment>
<dbReference type="SMART" id="SM00400">
    <property type="entry name" value="ZnF_CHCC"/>
    <property type="match status" value="1"/>
</dbReference>
<proteinExistence type="predicted"/>
<keyword evidence="2" id="KW-0863">Zinc-finger</keyword>
<reference evidence="5 6" key="1">
    <citation type="submission" date="2018-07" db="EMBL/GenBank/DDBJ databases">
        <title>New species, Clostridium PI-S10-A1B.</title>
        <authorList>
            <person name="Krishna G."/>
            <person name="Summeta K."/>
            <person name="Shikha S."/>
            <person name="Prabhu P.B."/>
            <person name="Suresh K."/>
        </authorList>
    </citation>
    <scope>NUCLEOTIDE SEQUENCE [LARGE SCALE GENOMIC DNA]</scope>
    <source>
        <strain evidence="5 6">PI-S10-A1B</strain>
    </source>
</reference>
<dbReference type="GO" id="GO:0008270">
    <property type="term" value="F:zinc ion binding"/>
    <property type="evidence" value="ECO:0007669"/>
    <property type="project" value="UniProtKB-KW"/>
</dbReference>
<dbReference type="RefSeq" id="WP_117414995.1">
    <property type="nucleotide sequence ID" value="NZ_QOHO01000001.1"/>
</dbReference>
<dbReference type="InterPro" id="IPR002694">
    <property type="entry name" value="Znf_CHC2"/>
</dbReference>
<evidence type="ECO:0000313" key="6">
    <source>
        <dbReference type="Proteomes" id="UP000260680"/>
    </source>
</evidence>
<keyword evidence="1" id="KW-0479">Metal-binding</keyword>
<dbReference type="EMBL" id="QOHO01000001">
    <property type="protein sequence ID" value="RFZ81013.1"/>
    <property type="molecule type" value="Genomic_DNA"/>
</dbReference>
<dbReference type="Gene3D" id="3.90.580.10">
    <property type="entry name" value="Zinc finger, CHC2-type domain"/>
    <property type="match status" value="1"/>
</dbReference>
<feature type="domain" description="Zinc finger CHC2-type" evidence="4">
    <location>
        <begin position="29"/>
        <end position="79"/>
    </location>
</feature>
<dbReference type="Proteomes" id="UP000260680">
    <property type="component" value="Unassembled WGS sequence"/>
</dbReference>
<gene>
    <name evidence="5" type="ORF">DS742_00020</name>
</gene>
<dbReference type="OrthoDB" id="9773296at2"/>
<evidence type="ECO:0000256" key="3">
    <source>
        <dbReference type="ARBA" id="ARBA00022833"/>
    </source>
</evidence>
<name>A0A3E2NJA2_9FIRM</name>
<dbReference type="AlphaFoldDB" id="A0A3E2NJA2"/>
<dbReference type="GO" id="GO:0005737">
    <property type="term" value="C:cytoplasm"/>
    <property type="evidence" value="ECO:0007669"/>
    <property type="project" value="TreeGrafter"/>
</dbReference>
<sequence>MNVFEAVKQSVTTRQAAEMYGVKIRRGGMACCIFHEDRTPSMKVDNRFHCFGCGADGDVIDFVMQLYGIGSKEAAQKLAADFGICYDNKSRASPRPMQRKVSPEQQLWQKADYCFRVLCDYLHLLEYWKEAYAPKTAEEHWHPRFVEALQKLSYIEYLTDILLYGEAEDKAALIIEHGKEVVQLEQRITGIKAGNSTGVEADNGSNGTAKER</sequence>
<keyword evidence="3" id="KW-0862">Zinc</keyword>
<dbReference type="SUPFAM" id="SSF57783">
    <property type="entry name" value="Zinc beta-ribbon"/>
    <property type="match status" value="1"/>
</dbReference>
<protein>
    <submittedName>
        <fullName evidence="5">DNA primase</fullName>
    </submittedName>
</protein>
<evidence type="ECO:0000259" key="4">
    <source>
        <dbReference type="SMART" id="SM00400"/>
    </source>
</evidence>
<dbReference type="GO" id="GO:0003899">
    <property type="term" value="F:DNA-directed RNA polymerase activity"/>
    <property type="evidence" value="ECO:0007669"/>
    <property type="project" value="InterPro"/>
</dbReference>
<dbReference type="GO" id="GO:0006269">
    <property type="term" value="P:DNA replication, synthesis of primer"/>
    <property type="evidence" value="ECO:0007669"/>
    <property type="project" value="TreeGrafter"/>
</dbReference>
<organism evidence="5 6">
    <name type="scientific">Lacrimispora amygdalina</name>
    <dbReference type="NCBI Taxonomy" id="253257"/>
    <lineage>
        <taxon>Bacteria</taxon>
        <taxon>Bacillati</taxon>
        <taxon>Bacillota</taxon>
        <taxon>Clostridia</taxon>
        <taxon>Lachnospirales</taxon>
        <taxon>Lachnospiraceae</taxon>
        <taxon>Lacrimispora</taxon>
    </lineage>
</organism>
<accession>A0A3E2NJA2</accession>
<dbReference type="PANTHER" id="PTHR30313">
    <property type="entry name" value="DNA PRIMASE"/>
    <property type="match status" value="1"/>
</dbReference>
<dbReference type="PANTHER" id="PTHR30313:SF2">
    <property type="entry name" value="DNA PRIMASE"/>
    <property type="match status" value="1"/>
</dbReference>
<evidence type="ECO:0000256" key="2">
    <source>
        <dbReference type="ARBA" id="ARBA00022771"/>
    </source>
</evidence>
<dbReference type="GO" id="GO:0003677">
    <property type="term" value="F:DNA binding"/>
    <property type="evidence" value="ECO:0007669"/>
    <property type="project" value="InterPro"/>
</dbReference>
<dbReference type="InterPro" id="IPR050219">
    <property type="entry name" value="DnaG_primase"/>
</dbReference>
<evidence type="ECO:0000313" key="5">
    <source>
        <dbReference type="EMBL" id="RFZ81013.1"/>
    </source>
</evidence>